<protein>
    <submittedName>
        <fullName evidence="1">Uncharacterized protein</fullName>
    </submittedName>
</protein>
<proteinExistence type="predicted"/>
<reference evidence="1" key="1">
    <citation type="submission" date="2023-08" db="EMBL/GenBank/DDBJ databases">
        <authorList>
            <person name="Alioto T."/>
            <person name="Alioto T."/>
            <person name="Gomez Garrido J."/>
        </authorList>
    </citation>
    <scope>NUCLEOTIDE SEQUENCE</scope>
</reference>
<keyword evidence="2" id="KW-1185">Reference proteome</keyword>
<dbReference type="Proteomes" id="UP001178508">
    <property type="component" value="Unassembled WGS sequence"/>
</dbReference>
<gene>
    <name evidence="1" type="ORF">XNOV1_A031702</name>
</gene>
<dbReference type="EMBL" id="CAUIWU010000006">
    <property type="protein sequence ID" value="CAJ1048363.1"/>
    <property type="molecule type" value="Genomic_DNA"/>
</dbReference>
<evidence type="ECO:0000313" key="1">
    <source>
        <dbReference type="EMBL" id="CAJ1048363.1"/>
    </source>
</evidence>
<name>A0AAV1EI03_XYRNO</name>
<evidence type="ECO:0000313" key="2">
    <source>
        <dbReference type="Proteomes" id="UP001178508"/>
    </source>
</evidence>
<organism evidence="1 2">
    <name type="scientific">Xyrichtys novacula</name>
    <name type="common">Pearly razorfish</name>
    <name type="synonym">Hemipteronotus novacula</name>
    <dbReference type="NCBI Taxonomy" id="13765"/>
    <lineage>
        <taxon>Eukaryota</taxon>
        <taxon>Metazoa</taxon>
        <taxon>Chordata</taxon>
        <taxon>Craniata</taxon>
        <taxon>Vertebrata</taxon>
        <taxon>Euteleostomi</taxon>
        <taxon>Actinopterygii</taxon>
        <taxon>Neopterygii</taxon>
        <taxon>Teleostei</taxon>
        <taxon>Neoteleostei</taxon>
        <taxon>Acanthomorphata</taxon>
        <taxon>Eupercaria</taxon>
        <taxon>Labriformes</taxon>
        <taxon>Labridae</taxon>
        <taxon>Xyrichtys</taxon>
    </lineage>
</organism>
<sequence>MDRANVLTREGLGYSGRERTLGPESDLFGTATSLGHPFGNQCPMIESLHEWIPTLNRPQNLVFSGFSLTLSQTLLEKDSLSG</sequence>
<accession>A0AAV1EI03</accession>
<dbReference type="AlphaFoldDB" id="A0AAV1EI03"/>
<comment type="caution">
    <text evidence="1">The sequence shown here is derived from an EMBL/GenBank/DDBJ whole genome shotgun (WGS) entry which is preliminary data.</text>
</comment>